<evidence type="ECO:0000259" key="2">
    <source>
        <dbReference type="Pfam" id="PF00437"/>
    </source>
</evidence>
<feature type="domain" description="Bacterial type II secretion system protein E" evidence="2">
    <location>
        <begin position="83"/>
        <end position="389"/>
    </location>
</feature>
<dbReference type="Proteomes" id="UP000243640">
    <property type="component" value="Unassembled WGS sequence"/>
</dbReference>
<dbReference type="CDD" id="cd01130">
    <property type="entry name" value="VirB11-like_ATPase"/>
    <property type="match status" value="1"/>
</dbReference>
<dbReference type="OrthoDB" id="9810761at2"/>
<comment type="caution">
    <text evidence="3">The sequence shown here is derived from an EMBL/GenBank/DDBJ whole genome shotgun (WGS) entry which is preliminary data.</text>
</comment>
<gene>
    <name evidence="3" type="ORF">B6S09_03990</name>
    <name evidence="4" type="ORF">LY04_00960</name>
</gene>
<dbReference type="EMBL" id="NQJF01000003">
    <property type="protein sequence ID" value="OYD25388.1"/>
    <property type="molecule type" value="Genomic_DNA"/>
</dbReference>
<evidence type="ECO:0000313" key="4">
    <source>
        <dbReference type="EMBL" id="TDW61420.1"/>
    </source>
</evidence>
<sequence>MSSESRFGERRKSADNQLFKGALHKYIIDALEEHDENLLESGRHQLRRFVDARVSEYARSRHLPISRYEQDQLSEELVDELIGFGPLEMLLKDPDVTEILVNGPNRIFIERRGTLHRSELRFIDNAHLIRVIQRILAPVGRRLDESSPMVDARMPDGSRINAVIPPVAIDGPALSVRKFRQDMLKSSDLLAAGSLDEHILTFLHEAVASRCNILVSGGTGTGKTTMLNLLSQHISEAERIVTIEDTAELQLKHDHVVRLETRPPNTDGYGEVAARDLVRNALRMRPDRILLGEIRGVEVLDVLTAMNTGHDGSMTTVHANNAQDALLRLESLVGMSGVQVAERTLRQTVCSAVDLVVQLVRLSDGRRCVSEILEVISLRDDQYVTNTLFRLQTKGAHRFVRESGNPGCEKLQHLKAGR</sequence>
<dbReference type="InterPro" id="IPR001482">
    <property type="entry name" value="T2SS/T4SS_dom"/>
</dbReference>
<dbReference type="RefSeq" id="WP_094277219.1">
    <property type="nucleotide sequence ID" value="NZ_NQJF01000003.1"/>
</dbReference>
<dbReference type="PANTHER" id="PTHR30486:SF15">
    <property type="entry name" value="TYPE II_IV SECRETION SYSTEM ATPASE"/>
    <property type="match status" value="1"/>
</dbReference>
<evidence type="ECO:0000256" key="1">
    <source>
        <dbReference type="ARBA" id="ARBA00006611"/>
    </source>
</evidence>
<evidence type="ECO:0000313" key="3">
    <source>
        <dbReference type="EMBL" id="OYD25388.1"/>
    </source>
</evidence>
<dbReference type="Gene3D" id="3.30.450.380">
    <property type="match status" value="1"/>
</dbReference>
<dbReference type="GO" id="GO:0016887">
    <property type="term" value="F:ATP hydrolysis activity"/>
    <property type="evidence" value="ECO:0007669"/>
    <property type="project" value="InterPro"/>
</dbReference>
<dbReference type="SUPFAM" id="SSF52540">
    <property type="entry name" value="P-loop containing nucleoside triphosphate hydrolases"/>
    <property type="match status" value="1"/>
</dbReference>
<dbReference type="AlphaFoldDB" id="A0A235CLC2"/>
<reference evidence="3 5" key="1">
    <citation type="submission" date="2017-08" db="EMBL/GenBank/DDBJ databases">
        <title>Draft Genome Sequence of the Marine Bacterium Oceanimonas baumannii ATCC 700832.</title>
        <authorList>
            <person name="Mcclelland W.D."/>
            <person name="Brennan M.A."/>
            <person name="Trachtenberg A.M."/>
            <person name="Maclea K.S."/>
        </authorList>
    </citation>
    <scope>NUCLEOTIDE SEQUENCE [LARGE SCALE GENOMIC DNA]</scope>
    <source>
        <strain evidence="3 5">ATCC 700832</strain>
    </source>
</reference>
<reference evidence="4 6" key="2">
    <citation type="submission" date="2019-03" db="EMBL/GenBank/DDBJ databases">
        <title>Genomic Encyclopedia of Archaeal and Bacterial Type Strains, Phase II (KMG-II): from individual species to whole genera.</title>
        <authorList>
            <person name="Goeker M."/>
        </authorList>
    </citation>
    <scope>NUCLEOTIDE SEQUENCE [LARGE SCALE GENOMIC DNA]</scope>
    <source>
        <strain evidence="4 6">DSM 15594</strain>
    </source>
</reference>
<dbReference type="Gene3D" id="3.40.50.300">
    <property type="entry name" value="P-loop containing nucleotide triphosphate hydrolases"/>
    <property type="match status" value="1"/>
</dbReference>
<organism evidence="3 5">
    <name type="scientific">Oceanimonas baumannii</name>
    <dbReference type="NCBI Taxonomy" id="129578"/>
    <lineage>
        <taxon>Bacteria</taxon>
        <taxon>Pseudomonadati</taxon>
        <taxon>Pseudomonadota</taxon>
        <taxon>Gammaproteobacteria</taxon>
        <taxon>Aeromonadales</taxon>
        <taxon>Aeromonadaceae</taxon>
        <taxon>Oceanimonas</taxon>
    </lineage>
</organism>
<dbReference type="InterPro" id="IPR027417">
    <property type="entry name" value="P-loop_NTPase"/>
</dbReference>
<proteinExistence type="inferred from homology"/>
<evidence type="ECO:0000313" key="5">
    <source>
        <dbReference type="Proteomes" id="UP000243640"/>
    </source>
</evidence>
<dbReference type="Proteomes" id="UP000295058">
    <property type="component" value="Unassembled WGS sequence"/>
</dbReference>
<dbReference type="InterPro" id="IPR050921">
    <property type="entry name" value="T4SS_GSP_E_ATPase"/>
</dbReference>
<dbReference type="PANTHER" id="PTHR30486">
    <property type="entry name" value="TWITCHING MOTILITY PROTEIN PILT"/>
    <property type="match status" value="1"/>
</dbReference>
<dbReference type="EMBL" id="SODO01000002">
    <property type="protein sequence ID" value="TDW61420.1"/>
    <property type="molecule type" value="Genomic_DNA"/>
</dbReference>
<name>A0A235CLC2_9GAMM</name>
<keyword evidence="6" id="KW-1185">Reference proteome</keyword>
<evidence type="ECO:0000313" key="6">
    <source>
        <dbReference type="Proteomes" id="UP000295058"/>
    </source>
</evidence>
<protein>
    <submittedName>
        <fullName evidence="3">ATPase</fullName>
    </submittedName>
    <submittedName>
        <fullName evidence="4">Pilus assembly protein CpaF</fullName>
    </submittedName>
</protein>
<accession>A0A235CLC2</accession>
<dbReference type="Pfam" id="PF00437">
    <property type="entry name" value="T2SSE"/>
    <property type="match status" value="1"/>
</dbReference>
<comment type="similarity">
    <text evidence="1">Belongs to the GSP E family.</text>
</comment>